<evidence type="ECO:0008006" key="4">
    <source>
        <dbReference type="Google" id="ProtNLM"/>
    </source>
</evidence>
<evidence type="ECO:0000256" key="1">
    <source>
        <dbReference type="SAM" id="Phobius"/>
    </source>
</evidence>
<evidence type="ECO:0000313" key="2">
    <source>
        <dbReference type="EMBL" id="MBG8555775.1"/>
    </source>
</evidence>
<dbReference type="Proteomes" id="UP000601099">
    <property type="component" value="Unassembled WGS sequence"/>
</dbReference>
<keyword evidence="1" id="KW-0812">Transmembrane</keyword>
<protein>
    <recommendedName>
        <fullName evidence="4">DUF3995 domain-containing protein</fullName>
    </recommendedName>
</protein>
<feature type="transmembrane region" description="Helical" evidence="1">
    <location>
        <begin position="51"/>
        <end position="73"/>
    </location>
</feature>
<keyword evidence="1" id="KW-0472">Membrane</keyword>
<keyword evidence="3" id="KW-1185">Reference proteome</keyword>
<accession>A0ABS0L6J3</accession>
<keyword evidence="1" id="KW-1133">Transmembrane helix</keyword>
<name>A0ABS0L6J3_9BACT</name>
<proteinExistence type="predicted"/>
<sequence length="79" mass="8598">MRLRLLADAVAAFVVLLAATTISVYKPWGRIGNWLQQRQQPGAVAPTPTSWGQYVLLGLLGLVVTFIIVHLLGGGLRHH</sequence>
<comment type="caution">
    <text evidence="2">The sequence shown here is derived from an EMBL/GenBank/DDBJ whole genome shotgun (WGS) entry which is preliminary data.</text>
</comment>
<organism evidence="2 3">
    <name type="scientific">Hymenobacter guriensis</name>
    <dbReference type="NCBI Taxonomy" id="2793065"/>
    <lineage>
        <taxon>Bacteria</taxon>
        <taxon>Pseudomonadati</taxon>
        <taxon>Bacteroidota</taxon>
        <taxon>Cytophagia</taxon>
        <taxon>Cytophagales</taxon>
        <taxon>Hymenobacteraceae</taxon>
        <taxon>Hymenobacter</taxon>
    </lineage>
</organism>
<evidence type="ECO:0000313" key="3">
    <source>
        <dbReference type="Proteomes" id="UP000601099"/>
    </source>
</evidence>
<dbReference type="EMBL" id="JADWYK010000016">
    <property type="protein sequence ID" value="MBG8555775.1"/>
    <property type="molecule type" value="Genomic_DNA"/>
</dbReference>
<reference evidence="2 3" key="1">
    <citation type="submission" date="2020-11" db="EMBL/GenBank/DDBJ databases">
        <title>Hymenobacter sp.</title>
        <authorList>
            <person name="Kim M.K."/>
        </authorList>
    </citation>
    <scope>NUCLEOTIDE SEQUENCE [LARGE SCALE GENOMIC DNA]</scope>
    <source>
        <strain evidence="2 3">BT594</strain>
    </source>
</reference>
<feature type="transmembrane region" description="Helical" evidence="1">
    <location>
        <begin position="5"/>
        <end position="25"/>
    </location>
</feature>
<gene>
    <name evidence="2" type="ORF">I5L79_19685</name>
</gene>
<dbReference type="RefSeq" id="WP_196956794.1">
    <property type="nucleotide sequence ID" value="NZ_JADWYK010000016.1"/>
</dbReference>